<dbReference type="InterPro" id="IPR045095">
    <property type="entry name" value="ACDP"/>
</dbReference>
<dbReference type="GO" id="GO:0030026">
    <property type="term" value="P:intracellular manganese ion homeostasis"/>
    <property type="evidence" value="ECO:0007669"/>
    <property type="project" value="TreeGrafter"/>
</dbReference>
<dbReference type="Pfam" id="PF01595">
    <property type="entry name" value="CNNM"/>
    <property type="match status" value="1"/>
</dbReference>
<dbReference type="GO" id="GO:0005737">
    <property type="term" value="C:cytoplasm"/>
    <property type="evidence" value="ECO:0007669"/>
    <property type="project" value="TreeGrafter"/>
</dbReference>
<feature type="region of interest" description="Disordered" evidence="9">
    <location>
        <begin position="355"/>
        <end position="380"/>
    </location>
</feature>
<dbReference type="InterPro" id="IPR044751">
    <property type="entry name" value="Ion_transp-like_CBS"/>
</dbReference>
<evidence type="ECO:0000259" key="11">
    <source>
        <dbReference type="PROSITE" id="PS51846"/>
    </source>
</evidence>
<evidence type="ECO:0000256" key="7">
    <source>
        <dbReference type="ARBA" id="ARBA00023180"/>
    </source>
</evidence>
<keyword evidence="3" id="KW-0677">Repeat</keyword>
<dbReference type="CDD" id="cd04590">
    <property type="entry name" value="CBS_pair_CorC_HlyC_assoc"/>
    <property type="match status" value="1"/>
</dbReference>
<dbReference type="InterPro" id="IPR046342">
    <property type="entry name" value="CBS_dom_sf"/>
</dbReference>
<feature type="compositionally biased region" description="Polar residues" evidence="9">
    <location>
        <begin position="355"/>
        <end position="377"/>
    </location>
</feature>
<evidence type="ECO:0000256" key="4">
    <source>
        <dbReference type="ARBA" id="ARBA00022989"/>
    </source>
</evidence>
<dbReference type="GO" id="GO:0010960">
    <property type="term" value="P:magnesium ion homeostasis"/>
    <property type="evidence" value="ECO:0007669"/>
    <property type="project" value="InterPro"/>
</dbReference>
<evidence type="ECO:0000256" key="6">
    <source>
        <dbReference type="ARBA" id="ARBA00023136"/>
    </source>
</evidence>
<proteinExistence type="predicted"/>
<dbReference type="SUPFAM" id="SSF54631">
    <property type="entry name" value="CBS-domain pair"/>
    <property type="match status" value="1"/>
</dbReference>
<comment type="subcellular location">
    <subcellularLocation>
        <location evidence="1">Membrane</location>
        <topology evidence="1">Multi-pass membrane protein</topology>
    </subcellularLocation>
</comment>
<dbReference type="FunFam" id="3.10.580.10:FF:000021">
    <property type="entry name" value="DUF21 domain-containing protein At4g14240-like"/>
    <property type="match status" value="1"/>
</dbReference>
<dbReference type="InterPro" id="IPR002550">
    <property type="entry name" value="CNNM"/>
</dbReference>
<dbReference type="GO" id="GO:0016020">
    <property type="term" value="C:membrane"/>
    <property type="evidence" value="ECO:0007669"/>
    <property type="project" value="UniProtKB-SubCell"/>
</dbReference>
<evidence type="ECO:0000256" key="8">
    <source>
        <dbReference type="PROSITE-ProRule" id="PRU01193"/>
    </source>
</evidence>
<dbReference type="Proteomes" id="UP001058974">
    <property type="component" value="Chromosome 4"/>
</dbReference>
<evidence type="ECO:0000313" key="13">
    <source>
        <dbReference type="Proteomes" id="UP001058974"/>
    </source>
</evidence>
<dbReference type="AlphaFoldDB" id="A0A9D5ARP2"/>
<dbReference type="PANTHER" id="PTHR12064">
    <property type="entry name" value="METAL TRANSPORTER CNNM"/>
    <property type="match status" value="1"/>
</dbReference>
<dbReference type="Gramene" id="Psat04G0110400-T3">
    <property type="protein sequence ID" value="KAI5415940.1"/>
    <property type="gene ID" value="KIW84_041104"/>
</dbReference>
<keyword evidence="7" id="KW-0325">Glycoprotein</keyword>
<evidence type="ECO:0000256" key="3">
    <source>
        <dbReference type="ARBA" id="ARBA00022737"/>
    </source>
</evidence>
<keyword evidence="2 8" id="KW-0812">Transmembrane</keyword>
<keyword evidence="5" id="KW-0129">CBS domain</keyword>
<protein>
    <submittedName>
        <fullName evidence="12">DUF21 domain-containing protein, variant 3</fullName>
    </submittedName>
</protein>
<keyword evidence="4 8" id="KW-1133">Transmembrane helix</keyword>
<sequence>MTMVNLLNALTVSRILTRDHLALANESIPFGSIKWIVYAGICGFLVLFAGIMSGLTLGLMSLSLVDLEILERSGSHSEKKQAAIILPVVKKQHQLLVTLLLCNAVAMEVIPQAICSRYGLAVGANFAWLVRILMVVCYPVSYPVGKVLDYLLGHDEALFRRAQLKALVSIHGKEAGKGGELTHDETTIISGALDLTEKTAEEAMTPIESTFSLDVNSKLDWEAMGKILARGHSRVPVFSGNPKNVIGLLLVKNLLTVRPETETPVSAVSIRRIPRVPSDMPLYDILNEFQKGSSHMAAVVKAKGKGKETPQIIEEEKFDAKKSGGRDSQLTTPLLQKQDIKSENVVVDIETPSKLPSISKQTGLPRSDVTLNSPSSENIDDGEVIGIITLEDVFEELLQEEIVDETDEYVDVHKRIRVAAAAAASSMARAPSIRRITAGQKGAGGQSKPGQSPKLSGEENGLNSTR</sequence>
<feature type="region of interest" description="Disordered" evidence="9">
    <location>
        <begin position="427"/>
        <end position="466"/>
    </location>
</feature>
<reference evidence="12 13" key="1">
    <citation type="journal article" date="2022" name="Nat. Genet.">
        <title>Improved pea reference genome and pan-genome highlight genomic features and evolutionary characteristics.</title>
        <authorList>
            <person name="Yang T."/>
            <person name="Liu R."/>
            <person name="Luo Y."/>
            <person name="Hu S."/>
            <person name="Wang D."/>
            <person name="Wang C."/>
            <person name="Pandey M.K."/>
            <person name="Ge S."/>
            <person name="Xu Q."/>
            <person name="Li N."/>
            <person name="Li G."/>
            <person name="Huang Y."/>
            <person name="Saxena R.K."/>
            <person name="Ji Y."/>
            <person name="Li M."/>
            <person name="Yan X."/>
            <person name="He Y."/>
            <person name="Liu Y."/>
            <person name="Wang X."/>
            <person name="Xiang C."/>
            <person name="Varshney R.K."/>
            <person name="Ding H."/>
            <person name="Gao S."/>
            <person name="Zong X."/>
        </authorList>
    </citation>
    <scope>NUCLEOTIDE SEQUENCE [LARGE SCALE GENOMIC DNA]</scope>
    <source>
        <strain evidence="12 13">cv. Zhongwan 6</strain>
    </source>
</reference>
<evidence type="ECO:0000313" key="12">
    <source>
        <dbReference type="EMBL" id="KAI5415940.1"/>
    </source>
</evidence>
<accession>A0A9D5ARP2</accession>
<organism evidence="12 13">
    <name type="scientific">Pisum sativum</name>
    <name type="common">Garden pea</name>
    <name type="synonym">Lathyrus oleraceus</name>
    <dbReference type="NCBI Taxonomy" id="3888"/>
    <lineage>
        <taxon>Eukaryota</taxon>
        <taxon>Viridiplantae</taxon>
        <taxon>Streptophyta</taxon>
        <taxon>Embryophyta</taxon>
        <taxon>Tracheophyta</taxon>
        <taxon>Spermatophyta</taxon>
        <taxon>Magnoliopsida</taxon>
        <taxon>eudicotyledons</taxon>
        <taxon>Gunneridae</taxon>
        <taxon>Pentapetalae</taxon>
        <taxon>rosids</taxon>
        <taxon>fabids</taxon>
        <taxon>Fabales</taxon>
        <taxon>Fabaceae</taxon>
        <taxon>Papilionoideae</taxon>
        <taxon>50 kb inversion clade</taxon>
        <taxon>NPAAA clade</taxon>
        <taxon>Hologalegina</taxon>
        <taxon>IRL clade</taxon>
        <taxon>Fabeae</taxon>
        <taxon>Lathyrus</taxon>
    </lineage>
</organism>
<evidence type="ECO:0000256" key="2">
    <source>
        <dbReference type="ARBA" id="ARBA00022692"/>
    </source>
</evidence>
<feature type="domain" description="CNNM transmembrane" evidence="11">
    <location>
        <begin position="31"/>
        <end position="185"/>
    </location>
</feature>
<dbReference type="PANTHER" id="PTHR12064:SF96">
    <property type="entry name" value="DUF21 DOMAIN PLANT PROTEIN"/>
    <property type="match status" value="1"/>
</dbReference>
<dbReference type="PROSITE" id="PS51846">
    <property type="entry name" value="CNNM"/>
    <property type="match status" value="1"/>
</dbReference>
<dbReference type="EMBL" id="JAMSHJ010000004">
    <property type="protein sequence ID" value="KAI5415940.1"/>
    <property type="molecule type" value="Genomic_DNA"/>
</dbReference>
<evidence type="ECO:0000256" key="1">
    <source>
        <dbReference type="ARBA" id="ARBA00004141"/>
    </source>
</evidence>
<dbReference type="Gene3D" id="3.10.580.10">
    <property type="entry name" value="CBS-domain"/>
    <property type="match status" value="2"/>
</dbReference>
<comment type="caution">
    <text evidence="12">The sequence shown here is derived from an EMBL/GenBank/DDBJ whole genome shotgun (WGS) entry which is preliminary data.</text>
</comment>
<name>A0A9D5ARP2_PEA</name>
<evidence type="ECO:0000256" key="9">
    <source>
        <dbReference type="SAM" id="MobiDB-lite"/>
    </source>
</evidence>
<feature type="transmembrane region" description="Helical" evidence="10">
    <location>
        <begin position="35"/>
        <end position="65"/>
    </location>
</feature>
<gene>
    <name evidence="12" type="ORF">KIW84_041104</name>
</gene>
<evidence type="ECO:0000256" key="5">
    <source>
        <dbReference type="ARBA" id="ARBA00023122"/>
    </source>
</evidence>
<keyword evidence="6 8" id="KW-0472">Membrane</keyword>
<feature type="compositionally biased region" description="Low complexity" evidence="9">
    <location>
        <begin position="427"/>
        <end position="436"/>
    </location>
</feature>
<keyword evidence="13" id="KW-1185">Reference proteome</keyword>
<evidence type="ECO:0000256" key="10">
    <source>
        <dbReference type="SAM" id="Phobius"/>
    </source>
</evidence>